<evidence type="ECO:0000256" key="4">
    <source>
        <dbReference type="ARBA" id="ARBA00022912"/>
    </source>
</evidence>
<evidence type="ECO:0000259" key="6">
    <source>
        <dbReference type="PROSITE" id="PS50054"/>
    </source>
</evidence>
<dbReference type="PROSITE" id="PS50056">
    <property type="entry name" value="TYR_PHOSPHATASE_2"/>
    <property type="match status" value="1"/>
</dbReference>
<dbReference type="PROSITE" id="PS50054">
    <property type="entry name" value="TYR_PHOSPHATASE_DUAL"/>
    <property type="match status" value="1"/>
</dbReference>
<evidence type="ECO:0000256" key="1">
    <source>
        <dbReference type="ARBA" id="ARBA00008601"/>
    </source>
</evidence>
<dbReference type="Proteomes" id="UP001221142">
    <property type="component" value="Unassembled WGS sequence"/>
</dbReference>
<dbReference type="SUPFAM" id="SSF52799">
    <property type="entry name" value="(Phosphotyrosine protein) phosphatases II"/>
    <property type="match status" value="1"/>
</dbReference>
<dbReference type="GO" id="GO:0005737">
    <property type="term" value="C:cytoplasm"/>
    <property type="evidence" value="ECO:0007669"/>
    <property type="project" value="TreeGrafter"/>
</dbReference>
<keyword evidence="9" id="KW-1185">Reference proteome</keyword>
<comment type="similarity">
    <text evidence="1">Belongs to the protein-tyrosine phosphatase family. Non-receptor class dual specificity subfamily.</text>
</comment>
<proteinExistence type="inferred from homology"/>
<dbReference type="PRINTS" id="PR01908">
    <property type="entry name" value="ADSPHPHTASE"/>
</dbReference>
<dbReference type="InterPro" id="IPR029021">
    <property type="entry name" value="Prot-tyrosine_phosphatase-like"/>
</dbReference>
<dbReference type="InterPro" id="IPR020422">
    <property type="entry name" value="TYR_PHOSPHATASE_DUAL_dom"/>
</dbReference>
<gene>
    <name evidence="8" type="ORF">FB45DRAFT_933532</name>
</gene>
<dbReference type="GO" id="GO:0033550">
    <property type="term" value="F:MAP kinase tyrosine phosphatase activity"/>
    <property type="evidence" value="ECO:0007669"/>
    <property type="project" value="TreeGrafter"/>
</dbReference>
<feature type="region of interest" description="Disordered" evidence="5">
    <location>
        <begin position="223"/>
        <end position="245"/>
    </location>
</feature>
<organism evidence="8 9">
    <name type="scientific">Roridomyces roridus</name>
    <dbReference type="NCBI Taxonomy" id="1738132"/>
    <lineage>
        <taxon>Eukaryota</taxon>
        <taxon>Fungi</taxon>
        <taxon>Dikarya</taxon>
        <taxon>Basidiomycota</taxon>
        <taxon>Agaricomycotina</taxon>
        <taxon>Agaricomycetes</taxon>
        <taxon>Agaricomycetidae</taxon>
        <taxon>Agaricales</taxon>
        <taxon>Marasmiineae</taxon>
        <taxon>Mycenaceae</taxon>
        <taxon>Roridomyces</taxon>
    </lineage>
</organism>
<feature type="domain" description="Tyrosine-protein phosphatase" evidence="6">
    <location>
        <begin position="40"/>
        <end position="192"/>
    </location>
</feature>
<dbReference type="SMART" id="SM00195">
    <property type="entry name" value="DSPc"/>
    <property type="match status" value="1"/>
</dbReference>
<dbReference type="PANTHER" id="PTHR10159:SF519">
    <property type="entry name" value="DUAL SPECIFICITY PROTEIN PHOSPHATASE MPK3"/>
    <property type="match status" value="1"/>
</dbReference>
<dbReference type="EC" id="3.1.3.48" evidence="2"/>
<dbReference type="PROSITE" id="PS00383">
    <property type="entry name" value="TYR_PHOSPHATASE_1"/>
    <property type="match status" value="1"/>
</dbReference>
<name>A0AAD7FFE3_9AGAR</name>
<dbReference type="Pfam" id="PF00782">
    <property type="entry name" value="DSPc"/>
    <property type="match status" value="1"/>
</dbReference>
<feature type="compositionally biased region" description="Low complexity" evidence="5">
    <location>
        <begin position="231"/>
        <end position="245"/>
    </location>
</feature>
<comment type="caution">
    <text evidence="8">The sequence shown here is derived from an EMBL/GenBank/DDBJ whole genome shotgun (WGS) entry which is preliminary data.</text>
</comment>
<evidence type="ECO:0000313" key="8">
    <source>
        <dbReference type="EMBL" id="KAJ7617159.1"/>
    </source>
</evidence>
<dbReference type="CDD" id="cd14498">
    <property type="entry name" value="DSP"/>
    <property type="match status" value="1"/>
</dbReference>
<keyword evidence="4" id="KW-0904">Protein phosphatase</keyword>
<evidence type="ECO:0000256" key="3">
    <source>
        <dbReference type="ARBA" id="ARBA00022801"/>
    </source>
</evidence>
<reference evidence="8" key="1">
    <citation type="submission" date="2023-03" db="EMBL/GenBank/DDBJ databases">
        <title>Massive genome expansion in bonnet fungi (Mycena s.s.) driven by repeated elements and novel gene families across ecological guilds.</title>
        <authorList>
            <consortium name="Lawrence Berkeley National Laboratory"/>
            <person name="Harder C.B."/>
            <person name="Miyauchi S."/>
            <person name="Viragh M."/>
            <person name="Kuo A."/>
            <person name="Thoen E."/>
            <person name="Andreopoulos B."/>
            <person name="Lu D."/>
            <person name="Skrede I."/>
            <person name="Drula E."/>
            <person name="Henrissat B."/>
            <person name="Morin E."/>
            <person name="Kohler A."/>
            <person name="Barry K."/>
            <person name="LaButti K."/>
            <person name="Morin E."/>
            <person name="Salamov A."/>
            <person name="Lipzen A."/>
            <person name="Mereny Z."/>
            <person name="Hegedus B."/>
            <person name="Baldrian P."/>
            <person name="Stursova M."/>
            <person name="Weitz H."/>
            <person name="Taylor A."/>
            <person name="Grigoriev I.V."/>
            <person name="Nagy L.G."/>
            <person name="Martin F."/>
            <person name="Kauserud H."/>
        </authorList>
    </citation>
    <scope>NUCLEOTIDE SEQUENCE</scope>
    <source>
        <strain evidence="8">9284</strain>
    </source>
</reference>
<evidence type="ECO:0000313" key="9">
    <source>
        <dbReference type="Proteomes" id="UP001221142"/>
    </source>
</evidence>
<dbReference type="InterPro" id="IPR016130">
    <property type="entry name" value="Tyr_Pase_AS"/>
</dbReference>
<accession>A0AAD7FFE3</accession>
<evidence type="ECO:0000259" key="7">
    <source>
        <dbReference type="PROSITE" id="PS50056"/>
    </source>
</evidence>
<evidence type="ECO:0000256" key="5">
    <source>
        <dbReference type="SAM" id="MobiDB-lite"/>
    </source>
</evidence>
<dbReference type="Gene3D" id="3.90.190.10">
    <property type="entry name" value="Protein tyrosine phosphatase superfamily"/>
    <property type="match status" value="1"/>
</dbReference>
<keyword evidence="3" id="KW-0378">Hydrolase</keyword>
<dbReference type="GO" id="GO:0008330">
    <property type="term" value="F:protein tyrosine/threonine phosphatase activity"/>
    <property type="evidence" value="ECO:0007669"/>
    <property type="project" value="TreeGrafter"/>
</dbReference>
<dbReference type="InterPro" id="IPR000387">
    <property type="entry name" value="Tyr_Pase_dom"/>
</dbReference>
<protein>
    <recommendedName>
        <fullName evidence="2">protein-tyrosine-phosphatase</fullName>
        <ecNumber evidence="2">3.1.3.48</ecNumber>
    </recommendedName>
</protein>
<dbReference type="GO" id="GO:0043409">
    <property type="term" value="P:negative regulation of MAPK cascade"/>
    <property type="evidence" value="ECO:0007669"/>
    <property type="project" value="TreeGrafter"/>
</dbReference>
<dbReference type="AlphaFoldDB" id="A0AAD7FFE3"/>
<dbReference type="PANTHER" id="PTHR10159">
    <property type="entry name" value="DUAL SPECIFICITY PROTEIN PHOSPHATASE"/>
    <property type="match status" value="1"/>
</dbReference>
<feature type="domain" description="Tyrosine specific protein phosphatases" evidence="7">
    <location>
        <begin position="115"/>
        <end position="171"/>
    </location>
</feature>
<dbReference type="EMBL" id="JARKIF010000021">
    <property type="protein sequence ID" value="KAJ7617159.1"/>
    <property type="molecule type" value="Genomic_DNA"/>
</dbReference>
<sequence length="261" mass="29180">MGVHGIIRSATLPPIHISPLSTTTMLPSSAPSFPSYWSPNPQDLTEVLPNLFLGSDSAAQNVELLRTKGITHILSVLIQDPARTEELKRDDFKRMNIPVQDWPDQELLTHFKPANSFIDDARIIAGQGVLVHCHMGVSRSATVVAAYLMASYPETHHNHISAITFLKSRRPIVQPNSGFVDQLALYGRCDCNMDDHSNAVEAWRAVRHRAWESRVDRINFKRKEDSRASATRQTRQRGSCSSGRSSGILRRISQWAVCVFG</sequence>
<dbReference type="GO" id="GO:0017017">
    <property type="term" value="F:MAP kinase tyrosine/serine/threonine phosphatase activity"/>
    <property type="evidence" value="ECO:0007669"/>
    <property type="project" value="TreeGrafter"/>
</dbReference>
<evidence type="ECO:0000256" key="2">
    <source>
        <dbReference type="ARBA" id="ARBA00013064"/>
    </source>
</evidence>
<dbReference type="InterPro" id="IPR000340">
    <property type="entry name" value="Dual-sp_phosphatase_cat-dom"/>
</dbReference>